<evidence type="ECO:0000313" key="2">
    <source>
        <dbReference type="EMBL" id="KAJ7076240.1"/>
    </source>
</evidence>
<evidence type="ECO:0000313" key="3">
    <source>
        <dbReference type="Proteomes" id="UP001222325"/>
    </source>
</evidence>
<dbReference type="Proteomes" id="UP001222325">
    <property type="component" value="Unassembled WGS sequence"/>
</dbReference>
<organism evidence="2 3">
    <name type="scientific">Mycena belliarum</name>
    <dbReference type="NCBI Taxonomy" id="1033014"/>
    <lineage>
        <taxon>Eukaryota</taxon>
        <taxon>Fungi</taxon>
        <taxon>Dikarya</taxon>
        <taxon>Basidiomycota</taxon>
        <taxon>Agaricomycotina</taxon>
        <taxon>Agaricomycetes</taxon>
        <taxon>Agaricomycetidae</taxon>
        <taxon>Agaricales</taxon>
        <taxon>Marasmiineae</taxon>
        <taxon>Mycenaceae</taxon>
        <taxon>Mycena</taxon>
    </lineage>
</organism>
<dbReference type="AlphaFoldDB" id="A0AAD6TQN1"/>
<comment type="caution">
    <text evidence="2">The sequence shown here is derived from an EMBL/GenBank/DDBJ whole genome shotgun (WGS) entry which is preliminary data.</text>
</comment>
<feature type="region of interest" description="Disordered" evidence="1">
    <location>
        <begin position="66"/>
        <end position="99"/>
    </location>
</feature>
<dbReference type="EMBL" id="JARJCN010000083">
    <property type="protein sequence ID" value="KAJ7076240.1"/>
    <property type="molecule type" value="Genomic_DNA"/>
</dbReference>
<proteinExistence type="predicted"/>
<gene>
    <name evidence="2" type="ORF">B0H15DRAFT_955766</name>
</gene>
<accession>A0AAD6TQN1</accession>
<sequence>MLVVLDALWGDYYKQIFATPPVAHSAPLRACALTLRPAPLCNPAARAESPAHPRVVVLARPRCDVSDEDGIADEPEDAAGDEPRNVDDHEPVAVLDDSE</sequence>
<keyword evidence="3" id="KW-1185">Reference proteome</keyword>
<protein>
    <submittedName>
        <fullName evidence="2">Uncharacterized protein</fullName>
    </submittedName>
</protein>
<reference evidence="2" key="1">
    <citation type="submission" date="2023-03" db="EMBL/GenBank/DDBJ databases">
        <title>Massive genome expansion in bonnet fungi (Mycena s.s.) driven by repeated elements and novel gene families across ecological guilds.</title>
        <authorList>
            <consortium name="Lawrence Berkeley National Laboratory"/>
            <person name="Harder C.B."/>
            <person name="Miyauchi S."/>
            <person name="Viragh M."/>
            <person name="Kuo A."/>
            <person name="Thoen E."/>
            <person name="Andreopoulos B."/>
            <person name="Lu D."/>
            <person name="Skrede I."/>
            <person name="Drula E."/>
            <person name="Henrissat B."/>
            <person name="Morin E."/>
            <person name="Kohler A."/>
            <person name="Barry K."/>
            <person name="LaButti K."/>
            <person name="Morin E."/>
            <person name="Salamov A."/>
            <person name="Lipzen A."/>
            <person name="Mereny Z."/>
            <person name="Hegedus B."/>
            <person name="Baldrian P."/>
            <person name="Stursova M."/>
            <person name="Weitz H."/>
            <person name="Taylor A."/>
            <person name="Grigoriev I.V."/>
            <person name="Nagy L.G."/>
            <person name="Martin F."/>
            <person name="Kauserud H."/>
        </authorList>
    </citation>
    <scope>NUCLEOTIDE SEQUENCE</scope>
    <source>
        <strain evidence="2">CBHHK173m</strain>
    </source>
</reference>
<evidence type="ECO:0000256" key="1">
    <source>
        <dbReference type="SAM" id="MobiDB-lite"/>
    </source>
</evidence>
<name>A0AAD6TQN1_9AGAR</name>
<feature type="compositionally biased region" description="Basic and acidic residues" evidence="1">
    <location>
        <begin position="81"/>
        <end position="91"/>
    </location>
</feature>
<feature type="compositionally biased region" description="Acidic residues" evidence="1">
    <location>
        <begin position="66"/>
        <end position="80"/>
    </location>
</feature>